<dbReference type="InterPro" id="IPR013324">
    <property type="entry name" value="RNA_pol_sigma_r3/r4-like"/>
</dbReference>
<dbReference type="GO" id="GO:0016987">
    <property type="term" value="F:sigma factor activity"/>
    <property type="evidence" value="ECO:0007669"/>
    <property type="project" value="UniProtKB-KW"/>
</dbReference>
<evidence type="ECO:0000259" key="6">
    <source>
        <dbReference type="Pfam" id="PF08281"/>
    </source>
</evidence>
<evidence type="ECO:0000256" key="4">
    <source>
        <dbReference type="ARBA" id="ARBA00023163"/>
    </source>
</evidence>
<dbReference type="NCBIfam" id="TIGR02937">
    <property type="entry name" value="sigma70-ECF"/>
    <property type="match status" value="1"/>
</dbReference>
<reference evidence="7 8" key="1">
    <citation type="submission" date="2018-03" db="EMBL/GenBank/DDBJ databases">
        <title>Genomic Encyclopedia of Archaeal and Bacterial Type Strains, Phase II (KMG-II): from individual species to whole genera.</title>
        <authorList>
            <person name="Goeker M."/>
        </authorList>
    </citation>
    <scope>NUCLEOTIDE SEQUENCE [LARGE SCALE GENOMIC DNA]</scope>
    <source>
        <strain evidence="7 8">DSM 19711</strain>
    </source>
</reference>
<dbReference type="PANTHER" id="PTHR43133">
    <property type="entry name" value="RNA POLYMERASE ECF-TYPE SIGMA FACTO"/>
    <property type="match status" value="1"/>
</dbReference>
<dbReference type="Proteomes" id="UP000238083">
    <property type="component" value="Unassembled WGS sequence"/>
</dbReference>
<dbReference type="AlphaFoldDB" id="A0A2T0R3S0"/>
<dbReference type="InterPro" id="IPR013325">
    <property type="entry name" value="RNA_pol_sigma_r2"/>
</dbReference>
<feature type="domain" description="RNA polymerase sigma factor 70 region 4 type 2" evidence="6">
    <location>
        <begin position="133"/>
        <end position="185"/>
    </location>
</feature>
<comment type="similarity">
    <text evidence="1">Belongs to the sigma-70 factor family. ECF subfamily.</text>
</comment>
<keyword evidence="8" id="KW-1185">Reference proteome</keyword>
<evidence type="ECO:0000259" key="5">
    <source>
        <dbReference type="Pfam" id="PF04542"/>
    </source>
</evidence>
<dbReference type="InterPro" id="IPR013249">
    <property type="entry name" value="RNA_pol_sigma70_r4_t2"/>
</dbReference>
<evidence type="ECO:0000313" key="7">
    <source>
        <dbReference type="EMBL" id="PRY14718.1"/>
    </source>
</evidence>
<evidence type="ECO:0000256" key="3">
    <source>
        <dbReference type="ARBA" id="ARBA00023082"/>
    </source>
</evidence>
<keyword evidence="3" id="KW-0731">Sigma factor</keyword>
<dbReference type="InterPro" id="IPR014284">
    <property type="entry name" value="RNA_pol_sigma-70_dom"/>
</dbReference>
<comment type="caution">
    <text evidence="7">The sequence shown here is derived from an EMBL/GenBank/DDBJ whole genome shotgun (WGS) entry which is preliminary data.</text>
</comment>
<name>A0A2T0R3S0_9ACTN</name>
<dbReference type="InterPro" id="IPR039425">
    <property type="entry name" value="RNA_pol_sigma-70-like"/>
</dbReference>
<dbReference type="Pfam" id="PF04542">
    <property type="entry name" value="Sigma70_r2"/>
    <property type="match status" value="1"/>
</dbReference>
<dbReference type="GO" id="GO:0006352">
    <property type="term" value="P:DNA-templated transcription initiation"/>
    <property type="evidence" value="ECO:0007669"/>
    <property type="project" value="InterPro"/>
</dbReference>
<gene>
    <name evidence="7" type="ORF">CLV37_106278</name>
</gene>
<feature type="domain" description="RNA polymerase sigma-70 region 2" evidence="5">
    <location>
        <begin position="36"/>
        <end position="102"/>
    </location>
</feature>
<dbReference type="Gene3D" id="1.10.1740.10">
    <property type="match status" value="1"/>
</dbReference>
<dbReference type="SUPFAM" id="SSF88659">
    <property type="entry name" value="Sigma3 and sigma4 domains of RNA polymerase sigma factors"/>
    <property type="match status" value="1"/>
</dbReference>
<evidence type="ECO:0000256" key="2">
    <source>
        <dbReference type="ARBA" id="ARBA00023015"/>
    </source>
</evidence>
<dbReference type="CDD" id="cd06171">
    <property type="entry name" value="Sigma70_r4"/>
    <property type="match status" value="1"/>
</dbReference>
<dbReference type="SUPFAM" id="SSF88946">
    <property type="entry name" value="Sigma2 domain of RNA polymerase sigma factors"/>
    <property type="match status" value="1"/>
</dbReference>
<dbReference type="Gene3D" id="1.10.10.10">
    <property type="entry name" value="Winged helix-like DNA-binding domain superfamily/Winged helix DNA-binding domain"/>
    <property type="match status" value="1"/>
</dbReference>
<dbReference type="GO" id="GO:0003677">
    <property type="term" value="F:DNA binding"/>
    <property type="evidence" value="ECO:0007669"/>
    <property type="project" value="InterPro"/>
</dbReference>
<evidence type="ECO:0000313" key="8">
    <source>
        <dbReference type="Proteomes" id="UP000238083"/>
    </source>
</evidence>
<dbReference type="InterPro" id="IPR036388">
    <property type="entry name" value="WH-like_DNA-bd_sf"/>
</dbReference>
<dbReference type="Pfam" id="PF08281">
    <property type="entry name" value="Sigma70_r4_2"/>
    <property type="match status" value="1"/>
</dbReference>
<protein>
    <submittedName>
        <fullName evidence="7">RNA polymerase sigma-70 factor (ECF subfamily)</fullName>
    </submittedName>
</protein>
<keyword evidence="2" id="KW-0805">Transcription regulation</keyword>
<dbReference type="PANTHER" id="PTHR43133:SF66">
    <property type="entry name" value="ECF RNA POLYMERASE SIGMA FACTOR SIGK"/>
    <property type="match status" value="1"/>
</dbReference>
<dbReference type="InterPro" id="IPR007627">
    <property type="entry name" value="RNA_pol_sigma70_r2"/>
</dbReference>
<dbReference type="NCBIfam" id="NF007228">
    <property type="entry name" value="PRK09646.1"/>
    <property type="match status" value="1"/>
</dbReference>
<sequence>MPGVSWGDTVTVMTFTAEESLVAAARGDQSAFAGFYDATAAAVHGTVLRVLRDPAQSEEVVQEVFLEAWRTAARFDPERGSAKGWVVTMAHRRAVDRVRAAQASSLREEKVGYQEVPPYDTVSEEVQVMLETDEVRRALSALTPLQREAIDLAYFGGRTHRQISDDLQVPLGTVKTRLRDGLIRLRDVMGVMAP</sequence>
<organism evidence="7 8">
    <name type="scientific">Kineococcus rhizosphaerae</name>
    <dbReference type="NCBI Taxonomy" id="559628"/>
    <lineage>
        <taxon>Bacteria</taxon>
        <taxon>Bacillati</taxon>
        <taxon>Actinomycetota</taxon>
        <taxon>Actinomycetes</taxon>
        <taxon>Kineosporiales</taxon>
        <taxon>Kineosporiaceae</taxon>
        <taxon>Kineococcus</taxon>
    </lineage>
</organism>
<proteinExistence type="inferred from homology"/>
<accession>A0A2T0R3S0</accession>
<evidence type="ECO:0000256" key="1">
    <source>
        <dbReference type="ARBA" id="ARBA00010641"/>
    </source>
</evidence>
<keyword evidence="4" id="KW-0804">Transcription</keyword>
<dbReference type="EMBL" id="PVZF01000006">
    <property type="protein sequence ID" value="PRY14718.1"/>
    <property type="molecule type" value="Genomic_DNA"/>
</dbReference>